<reference evidence="1 2" key="1">
    <citation type="submission" date="2014-11" db="EMBL/GenBank/DDBJ databases">
        <title>Draft Genome Sequences of Nine Bacillus subtilis Strains that Form Spores with High Heat-Resistance.</title>
        <authorList>
            <person name="Krawcyk A.O."/>
            <person name="Berendsen E.M."/>
            <person name="de Jong A."/>
            <person name="Holsappel S."/>
            <person name="Eijlander R.T."/>
            <person name="Wells-Bennik M."/>
            <person name="Kuipers O.P."/>
        </authorList>
    </citation>
    <scope>NUCLEOTIDE SEQUENCE [LARGE SCALE GENOMIC DNA]</scope>
    <source>
        <strain evidence="1 2">B4067</strain>
    </source>
</reference>
<accession>A0ABD3ZZY3</accession>
<dbReference type="AlphaFoldDB" id="A0ABD3ZZY3"/>
<name>A0ABD3ZZY3_BACIU</name>
<evidence type="ECO:0000313" key="1">
    <source>
        <dbReference type="EMBL" id="KIL33791.1"/>
    </source>
</evidence>
<sequence>MKSPFQGFFYLIKARKRLRKKYGRKRNFSFDKSFFIY</sequence>
<evidence type="ECO:0000313" key="2">
    <source>
        <dbReference type="Proteomes" id="UP000031970"/>
    </source>
</evidence>
<proteinExistence type="predicted"/>
<gene>
    <name evidence="1" type="ORF">B4067_1168</name>
</gene>
<protein>
    <submittedName>
        <fullName evidence="1">Uncharacterized protein</fullName>
    </submittedName>
</protein>
<comment type="caution">
    <text evidence="1">The sequence shown here is derived from an EMBL/GenBank/DDBJ whole genome shotgun (WGS) entry which is preliminary data.</text>
</comment>
<dbReference type="Proteomes" id="UP000031970">
    <property type="component" value="Unassembled WGS sequence"/>
</dbReference>
<organism evidence="1 2">
    <name type="scientific">Bacillus subtilis subsp. subtilis</name>
    <dbReference type="NCBI Taxonomy" id="135461"/>
    <lineage>
        <taxon>Bacteria</taxon>
        <taxon>Bacillati</taxon>
        <taxon>Bacillota</taxon>
        <taxon>Bacilli</taxon>
        <taxon>Bacillales</taxon>
        <taxon>Bacillaceae</taxon>
        <taxon>Bacillus</taxon>
    </lineage>
</organism>
<dbReference type="EMBL" id="JSXS01000008">
    <property type="protein sequence ID" value="KIL33791.1"/>
    <property type="molecule type" value="Genomic_DNA"/>
</dbReference>